<feature type="transmembrane region" description="Helical" evidence="2">
    <location>
        <begin position="38"/>
        <end position="60"/>
    </location>
</feature>
<dbReference type="Proteomes" id="UP001165082">
    <property type="component" value="Unassembled WGS sequence"/>
</dbReference>
<evidence type="ECO:0000313" key="4">
    <source>
        <dbReference type="Proteomes" id="UP001165082"/>
    </source>
</evidence>
<dbReference type="AlphaFoldDB" id="A0A9W6ZKK6"/>
<organism evidence="3 4">
    <name type="scientific">Triparma retinervis</name>
    <dbReference type="NCBI Taxonomy" id="2557542"/>
    <lineage>
        <taxon>Eukaryota</taxon>
        <taxon>Sar</taxon>
        <taxon>Stramenopiles</taxon>
        <taxon>Ochrophyta</taxon>
        <taxon>Bolidophyceae</taxon>
        <taxon>Parmales</taxon>
        <taxon>Triparmaceae</taxon>
        <taxon>Triparma</taxon>
    </lineage>
</organism>
<evidence type="ECO:0000313" key="3">
    <source>
        <dbReference type="EMBL" id="GMH51700.1"/>
    </source>
</evidence>
<dbReference type="EMBL" id="BRXZ01001990">
    <property type="protein sequence ID" value="GMH51700.1"/>
    <property type="molecule type" value="Genomic_DNA"/>
</dbReference>
<evidence type="ECO:0000256" key="1">
    <source>
        <dbReference type="SAM" id="MobiDB-lite"/>
    </source>
</evidence>
<feature type="compositionally biased region" description="Pro residues" evidence="1">
    <location>
        <begin position="121"/>
        <end position="149"/>
    </location>
</feature>
<keyword evidence="4" id="KW-1185">Reference proteome</keyword>
<sequence>MLCMYFAAGLIVFDIMYLGVHGKSITSPERESDVSQGTKFALAMYIIALLFKLPLLFLLFKSYVLLSDPEGSSGSPKVLRGSHGGAVSSPLATSSHYDVNSPYDPAPVASPSGVEMTMMGSPPPSGGGHRPPPPPAPSPYGVQPPLPPS</sequence>
<feature type="region of interest" description="Disordered" evidence="1">
    <location>
        <begin position="68"/>
        <end position="149"/>
    </location>
</feature>
<keyword evidence="2" id="KW-0472">Membrane</keyword>
<name>A0A9W6ZKK6_9STRA</name>
<proteinExistence type="predicted"/>
<comment type="caution">
    <text evidence="3">The sequence shown here is derived from an EMBL/GenBank/DDBJ whole genome shotgun (WGS) entry which is preliminary data.</text>
</comment>
<evidence type="ECO:0000256" key="2">
    <source>
        <dbReference type="SAM" id="Phobius"/>
    </source>
</evidence>
<reference evidence="3" key="1">
    <citation type="submission" date="2022-07" db="EMBL/GenBank/DDBJ databases">
        <title>Genome analysis of Parmales, a sister group of diatoms, reveals the evolutionary specialization of diatoms from phago-mixotrophs to photoautotrophs.</title>
        <authorList>
            <person name="Ban H."/>
            <person name="Sato S."/>
            <person name="Yoshikawa S."/>
            <person name="Kazumasa Y."/>
            <person name="Nakamura Y."/>
            <person name="Ichinomiya M."/>
            <person name="Saitoh K."/>
            <person name="Sato N."/>
            <person name="Blanc-Mathieu R."/>
            <person name="Endo H."/>
            <person name="Kuwata A."/>
            <person name="Ogata H."/>
        </authorList>
    </citation>
    <scope>NUCLEOTIDE SEQUENCE</scope>
</reference>
<accession>A0A9W6ZKK6</accession>
<protein>
    <submittedName>
        <fullName evidence="3">Uncharacterized protein</fullName>
    </submittedName>
</protein>
<dbReference type="OrthoDB" id="10451099at2759"/>
<keyword evidence="2" id="KW-1133">Transmembrane helix</keyword>
<keyword evidence="2" id="KW-0812">Transmembrane</keyword>
<gene>
    <name evidence="3" type="ORF">TrRE_jg13398</name>
</gene>